<dbReference type="InterPro" id="IPR039420">
    <property type="entry name" value="WalR-like"/>
</dbReference>
<dbReference type="AlphaFoldDB" id="A0A8G2CC32"/>
<dbReference type="RefSeq" id="WP_019999276.1">
    <property type="nucleotide sequence ID" value="NZ_CP192217.1"/>
</dbReference>
<dbReference type="GO" id="GO:0003677">
    <property type="term" value="F:DNA binding"/>
    <property type="evidence" value="ECO:0007669"/>
    <property type="project" value="UniProtKB-KW"/>
</dbReference>
<keyword evidence="2" id="KW-0238">DNA-binding</keyword>
<accession>A0A8G2CC32</accession>
<dbReference type="GO" id="GO:0000160">
    <property type="term" value="P:phosphorelay signal transduction system"/>
    <property type="evidence" value="ECO:0007669"/>
    <property type="project" value="InterPro"/>
</dbReference>
<comment type="caution">
    <text evidence="6">The sequence shown here is derived from an EMBL/GenBank/DDBJ whole genome shotgun (WGS) entry which is preliminary data.</text>
</comment>
<evidence type="ECO:0000259" key="5">
    <source>
        <dbReference type="PROSITE" id="PS50110"/>
    </source>
</evidence>
<dbReference type="Gene3D" id="3.40.50.2300">
    <property type="match status" value="1"/>
</dbReference>
<dbReference type="CDD" id="cd06170">
    <property type="entry name" value="LuxR_C_like"/>
    <property type="match status" value="1"/>
</dbReference>
<feature type="modified residue" description="4-aspartylphosphate" evidence="3">
    <location>
        <position position="60"/>
    </location>
</feature>
<evidence type="ECO:0000259" key="4">
    <source>
        <dbReference type="PROSITE" id="PS50043"/>
    </source>
</evidence>
<dbReference type="GO" id="GO:0006355">
    <property type="term" value="P:regulation of DNA-templated transcription"/>
    <property type="evidence" value="ECO:0007669"/>
    <property type="project" value="InterPro"/>
</dbReference>
<evidence type="ECO:0000313" key="6">
    <source>
        <dbReference type="EMBL" id="SHJ68551.1"/>
    </source>
</evidence>
<dbReference type="PRINTS" id="PR00038">
    <property type="entry name" value="HTHLUXR"/>
</dbReference>
<dbReference type="InterPro" id="IPR058245">
    <property type="entry name" value="NreC/VraR/RcsB-like_REC"/>
</dbReference>
<evidence type="ECO:0000256" key="3">
    <source>
        <dbReference type="PROSITE-ProRule" id="PRU00169"/>
    </source>
</evidence>
<evidence type="ECO:0000256" key="2">
    <source>
        <dbReference type="ARBA" id="ARBA00023125"/>
    </source>
</evidence>
<dbReference type="PANTHER" id="PTHR43214:SF43">
    <property type="entry name" value="TWO-COMPONENT RESPONSE REGULATOR"/>
    <property type="match status" value="1"/>
</dbReference>
<dbReference type="InterPro" id="IPR016032">
    <property type="entry name" value="Sig_transdc_resp-reg_C-effctor"/>
</dbReference>
<dbReference type="InterPro" id="IPR001789">
    <property type="entry name" value="Sig_transdc_resp-reg_receiver"/>
</dbReference>
<organism evidence="6 7">
    <name type="scientific">Halodesulfovibrio aestuarii</name>
    <dbReference type="NCBI Taxonomy" id="126333"/>
    <lineage>
        <taxon>Bacteria</taxon>
        <taxon>Pseudomonadati</taxon>
        <taxon>Thermodesulfobacteriota</taxon>
        <taxon>Desulfovibrionia</taxon>
        <taxon>Desulfovibrionales</taxon>
        <taxon>Desulfovibrionaceae</taxon>
        <taxon>Halodesulfovibrio</taxon>
    </lineage>
</organism>
<dbReference type="CDD" id="cd17535">
    <property type="entry name" value="REC_NarL-like"/>
    <property type="match status" value="1"/>
</dbReference>
<dbReference type="PROSITE" id="PS50043">
    <property type="entry name" value="HTH_LUXR_2"/>
    <property type="match status" value="1"/>
</dbReference>
<reference evidence="6 7" key="1">
    <citation type="submission" date="2016-11" db="EMBL/GenBank/DDBJ databases">
        <authorList>
            <person name="Varghese N."/>
            <person name="Submissions S."/>
        </authorList>
    </citation>
    <scope>NUCLEOTIDE SEQUENCE [LARGE SCALE GENOMIC DNA]</scope>
    <source>
        <strain evidence="6 7">DSM 17919</strain>
    </source>
</reference>
<dbReference type="InterPro" id="IPR000792">
    <property type="entry name" value="Tscrpt_reg_LuxR_C"/>
</dbReference>
<dbReference type="Pfam" id="PF00072">
    <property type="entry name" value="Response_reg"/>
    <property type="match status" value="1"/>
</dbReference>
<dbReference type="SMART" id="SM00421">
    <property type="entry name" value="HTH_LUXR"/>
    <property type="match status" value="1"/>
</dbReference>
<feature type="domain" description="Response regulatory" evidence="5">
    <location>
        <begin position="10"/>
        <end position="123"/>
    </location>
</feature>
<dbReference type="PROSITE" id="PS50110">
    <property type="entry name" value="RESPONSE_REGULATORY"/>
    <property type="match status" value="1"/>
</dbReference>
<dbReference type="SUPFAM" id="SSF52172">
    <property type="entry name" value="CheY-like"/>
    <property type="match status" value="1"/>
</dbReference>
<dbReference type="Pfam" id="PF00196">
    <property type="entry name" value="GerE"/>
    <property type="match status" value="1"/>
</dbReference>
<gene>
    <name evidence="6" type="ORF">SAMN05660830_03015</name>
</gene>
<dbReference type="PANTHER" id="PTHR43214">
    <property type="entry name" value="TWO-COMPONENT RESPONSE REGULATOR"/>
    <property type="match status" value="1"/>
</dbReference>
<dbReference type="InterPro" id="IPR011006">
    <property type="entry name" value="CheY-like_superfamily"/>
</dbReference>
<dbReference type="EMBL" id="FQZR01000009">
    <property type="protein sequence ID" value="SHJ68551.1"/>
    <property type="molecule type" value="Genomic_DNA"/>
</dbReference>
<dbReference type="SMART" id="SM00448">
    <property type="entry name" value="REC"/>
    <property type="match status" value="1"/>
</dbReference>
<keyword evidence="1 3" id="KW-0597">Phosphoprotein</keyword>
<proteinExistence type="predicted"/>
<dbReference type="Proteomes" id="UP000184001">
    <property type="component" value="Unassembled WGS sequence"/>
</dbReference>
<protein>
    <submittedName>
        <fullName evidence="6">Two component transcriptional regulator, LuxR family</fullName>
    </submittedName>
</protein>
<sequence>MTTQTPLVARILLIDDHPAVRQGLRILLATRNHHISAEVESCIGALAVLENEEADVALLDLTLQDGSGLELLPELEARGVSVVIYSMHEDPDTINRAFRLGALGYVTKREEPEALFEAIDTVMRGKRYMSPCATQSREETQGEGQQIEDAFSDREREIFILMGKGASNAELAETFDISPRTVETYFSRMVKKLEFKNLRELRKFAISSALKGA</sequence>
<feature type="domain" description="HTH luxR-type" evidence="4">
    <location>
        <begin position="144"/>
        <end position="209"/>
    </location>
</feature>
<name>A0A8G2CC32_9BACT</name>
<dbReference type="SUPFAM" id="SSF46894">
    <property type="entry name" value="C-terminal effector domain of the bipartite response regulators"/>
    <property type="match status" value="1"/>
</dbReference>
<evidence type="ECO:0000256" key="1">
    <source>
        <dbReference type="ARBA" id="ARBA00022553"/>
    </source>
</evidence>
<evidence type="ECO:0000313" key="7">
    <source>
        <dbReference type="Proteomes" id="UP000184001"/>
    </source>
</evidence>